<dbReference type="OrthoDB" id="9876299at2759"/>
<keyword evidence="1" id="KW-0521">NADP</keyword>
<dbReference type="HOGENOM" id="CLU_010194_9_2_1"/>
<accession>J4HSA0</accession>
<dbReference type="PANTHER" id="PTHR45458">
    <property type="entry name" value="SHORT-CHAIN DEHYDROGENASE/REDUCTASE SDR"/>
    <property type="match status" value="1"/>
</dbReference>
<dbReference type="EMBL" id="HE796901">
    <property type="protein sequence ID" value="CCL98832.1"/>
    <property type="molecule type" value="Genomic_DNA"/>
</dbReference>
<evidence type="ECO:0008006" key="4">
    <source>
        <dbReference type="Google" id="ProtNLM"/>
    </source>
</evidence>
<evidence type="ECO:0000256" key="1">
    <source>
        <dbReference type="ARBA" id="ARBA00022857"/>
    </source>
</evidence>
<dbReference type="Gene3D" id="3.40.50.720">
    <property type="entry name" value="NAD(P)-binding Rossmann-like Domain"/>
    <property type="match status" value="1"/>
</dbReference>
<evidence type="ECO:0000313" key="2">
    <source>
        <dbReference type="EMBL" id="CCL98832.1"/>
    </source>
</evidence>
<dbReference type="GeneID" id="24093743"/>
<dbReference type="AlphaFoldDB" id="J4HSA0"/>
<organism evidence="2 3">
    <name type="scientific">Fibroporia radiculosa</name>
    <dbReference type="NCBI Taxonomy" id="599839"/>
    <lineage>
        <taxon>Eukaryota</taxon>
        <taxon>Fungi</taxon>
        <taxon>Dikarya</taxon>
        <taxon>Basidiomycota</taxon>
        <taxon>Agaricomycotina</taxon>
        <taxon>Agaricomycetes</taxon>
        <taxon>Polyporales</taxon>
        <taxon>Fibroporiaceae</taxon>
        <taxon>Fibroporia</taxon>
    </lineage>
</organism>
<evidence type="ECO:0000313" key="3">
    <source>
        <dbReference type="Proteomes" id="UP000006352"/>
    </source>
</evidence>
<dbReference type="InterPro" id="IPR002347">
    <property type="entry name" value="SDR_fam"/>
</dbReference>
<sequence length="275" mass="29462">MPSYAVVGGSRGIGLELVRQLAANPDNVVFVTARNKAKSTYLSALIAESSNRNVHVVEADVVDARAMKTAAAEIAKMSGGALDVLIHNAARMEYANLFKAFDDYETDDQLDAEFIESFKVNALGVVHSVNAFLPLLRENTTKKIVIIGSGAGERSLMWNVRMHTMVAYGTSKAATNMVATKYAAQLESEGFTVVSLSPGIVDVSGTAVSEFDDASKAELARQLESFRKAMPDVDLTPITPEESVKTLLKIIGSLSVADTGSFISSFDPRFAQTST</sequence>
<dbReference type="InterPro" id="IPR036291">
    <property type="entry name" value="NAD(P)-bd_dom_sf"/>
</dbReference>
<dbReference type="Proteomes" id="UP000006352">
    <property type="component" value="Unassembled WGS sequence"/>
</dbReference>
<dbReference type="FunCoup" id="J4HSA0">
    <property type="interactions" value="97"/>
</dbReference>
<dbReference type="SUPFAM" id="SSF51735">
    <property type="entry name" value="NAD(P)-binding Rossmann-fold domains"/>
    <property type="match status" value="1"/>
</dbReference>
<dbReference type="InterPro" id="IPR052184">
    <property type="entry name" value="SDR_enzymes"/>
</dbReference>
<dbReference type="InParanoid" id="J4HSA0"/>
<gene>
    <name evidence="2" type="ORF">FIBRA_00837</name>
</gene>
<dbReference type="Pfam" id="PF00106">
    <property type="entry name" value="adh_short"/>
    <property type="match status" value="1"/>
</dbReference>
<dbReference type="PANTHER" id="PTHR45458:SF3">
    <property type="entry name" value="CHAIN DEHYDROGENASE (ATSC), PUTATIVE-RELATED"/>
    <property type="match status" value="1"/>
</dbReference>
<dbReference type="GO" id="GO:0016616">
    <property type="term" value="F:oxidoreductase activity, acting on the CH-OH group of donors, NAD or NADP as acceptor"/>
    <property type="evidence" value="ECO:0007669"/>
    <property type="project" value="TreeGrafter"/>
</dbReference>
<dbReference type="InterPro" id="IPR020904">
    <property type="entry name" value="Sc_DH/Rdtase_CS"/>
</dbReference>
<dbReference type="PROSITE" id="PS00061">
    <property type="entry name" value="ADH_SHORT"/>
    <property type="match status" value="1"/>
</dbReference>
<keyword evidence="3" id="KW-1185">Reference proteome</keyword>
<proteinExistence type="predicted"/>
<dbReference type="PRINTS" id="PR00081">
    <property type="entry name" value="GDHRDH"/>
</dbReference>
<name>J4HSA0_9APHY</name>
<protein>
    <recommendedName>
        <fullName evidence="4">NAD(P)-binding protein</fullName>
    </recommendedName>
</protein>
<reference evidence="2 3" key="1">
    <citation type="journal article" date="2012" name="Appl. Environ. Microbiol.">
        <title>Short-read sequencing for genomic analysis of the brown rot fungus Fibroporia radiculosa.</title>
        <authorList>
            <person name="Tang J.D."/>
            <person name="Perkins A.D."/>
            <person name="Sonstegard T.S."/>
            <person name="Schroeder S.G."/>
            <person name="Burgess S.C."/>
            <person name="Diehl S.V."/>
        </authorList>
    </citation>
    <scope>NUCLEOTIDE SEQUENCE [LARGE SCALE GENOMIC DNA]</scope>
    <source>
        <strain evidence="2 3">TFFH 294</strain>
    </source>
</reference>
<dbReference type="RefSeq" id="XP_012178115.1">
    <property type="nucleotide sequence ID" value="XM_012322725.1"/>
</dbReference>